<organism evidence="1 2">
    <name type="scientific">Knoellia remsis</name>
    <dbReference type="NCBI Taxonomy" id="407159"/>
    <lineage>
        <taxon>Bacteria</taxon>
        <taxon>Bacillati</taxon>
        <taxon>Actinomycetota</taxon>
        <taxon>Actinomycetes</taxon>
        <taxon>Micrococcales</taxon>
        <taxon>Intrasporangiaceae</taxon>
        <taxon>Knoellia</taxon>
    </lineage>
</organism>
<protein>
    <recommendedName>
        <fullName evidence="3">Antitoxin</fullName>
    </recommendedName>
</protein>
<proteinExistence type="predicted"/>
<comment type="caution">
    <text evidence="1">The sequence shown here is derived from an EMBL/GenBank/DDBJ whole genome shotgun (WGS) entry which is preliminary data.</text>
</comment>
<accession>A0A2T0UU94</accession>
<dbReference type="OrthoDB" id="3259334at2"/>
<dbReference type="EMBL" id="PVTI01000005">
    <property type="protein sequence ID" value="PRY61502.1"/>
    <property type="molecule type" value="Genomic_DNA"/>
</dbReference>
<dbReference type="AlphaFoldDB" id="A0A2T0UU94"/>
<keyword evidence="2" id="KW-1185">Reference proteome</keyword>
<evidence type="ECO:0000313" key="1">
    <source>
        <dbReference type="EMBL" id="PRY61502.1"/>
    </source>
</evidence>
<gene>
    <name evidence="1" type="ORF">BCF74_10559</name>
</gene>
<dbReference type="Proteomes" id="UP000237822">
    <property type="component" value="Unassembled WGS sequence"/>
</dbReference>
<name>A0A2T0UU94_9MICO</name>
<evidence type="ECO:0000313" key="2">
    <source>
        <dbReference type="Proteomes" id="UP000237822"/>
    </source>
</evidence>
<sequence>MRTTVDLPSGVHRRARELARQRGQSLSAVLADLTVRGLAQLDEPVRIDVDATTGVPVIHVGRRITSEDVAQALDDE</sequence>
<evidence type="ECO:0008006" key="3">
    <source>
        <dbReference type="Google" id="ProtNLM"/>
    </source>
</evidence>
<dbReference type="RefSeq" id="WP_106296764.1">
    <property type="nucleotide sequence ID" value="NZ_PVTI01000005.1"/>
</dbReference>
<reference evidence="1 2" key="1">
    <citation type="submission" date="2018-03" db="EMBL/GenBank/DDBJ databases">
        <title>Genomic Encyclopedia of Archaeal and Bacterial Type Strains, Phase II (KMG-II): from individual species to whole genera.</title>
        <authorList>
            <person name="Goeker M."/>
        </authorList>
    </citation>
    <scope>NUCLEOTIDE SEQUENCE [LARGE SCALE GENOMIC DNA]</scope>
    <source>
        <strain evidence="1 2">ATCC BAA-1496</strain>
    </source>
</reference>